<dbReference type="GeneID" id="24958633"/>
<keyword evidence="1" id="KW-0812">Transmembrane</keyword>
<sequence length="274" mass="30720">MRRGFRYLLNSLLISLLPWPILWLVSFSYFGGDNTEIFGSFNLTWLLSALASFLIVSAILAFNLARLLERWGYSKKNIVRLPEILDENSENVNFLKAVRESVHYHFTFWGVYVTGFLVYGPVKSALFVISIVAKVILLSPLMLPFFVLVVGIPAFLYFTSKGELNKVMGLFAWIFWVSLAFLVLLGVLRFVALHASVPGGYSDFGTFRGLLLLVEDYPIFKGLFLLSTLGVLSGITGYLGTRYGKLLLLALLVIGIVSVFVDVRLLGVLVVIEW</sequence>
<dbReference type="OrthoDB" id="374817at2157"/>
<dbReference type="AlphaFoldDB" id="W8NVW2"/>
<feature type="transmembrane region" description="Helical" evidence="1">
    <location>
        <begin position="43"/>
        <end position="65"/>
    </location>
</feature>
<dbReference type="eggNOG" id="arCOG07090">
    <property type="taxonomic scope" value="Archaea"/>
</dbReference>
<reference evidence="2 3" key="1">
    <citation type="submission" date="2014-02" db="EMBL/GenBank/DDBJ databases">
        <title>Genome Sequence of an Hyperthermophilic Archaeon, Thermococcus nautili 30-1, producing viral vesicles.</title>
        <authorList>
            <person name="Oberto J."/>
            <person name="Gaudin M."/>
            <person name="Cossu M."/>
            <person name="Gorlas A."/>
            <person name="Slesarev A."/>
            <person name="Marguet E."/>
            <person name="Forterre P."/>
        </authorList>
    </citation>
    <scope>NUCLEOTIDE SEQUENCE [LARGE SCALE GENOMIC DNA]</scope>
    <source>
        <strain evidence="2 3">30-1</strain>
    </source>
</reference>
<keyword evidence="1" id="KW-0472">Membrane</keyword>
<proteinExistence type="predicted"/>
<dbReference type="KEGG" id="tnu:BD01_1820"/>
<name>W8NVW2_9EURY</name>
<accession>W8NVW2</accession>
<protein>
    <submittedName>
        <fullName evidence="2">Uncharacterized protein</fullName>
    </submittedName>
</protein>
<keyword evidence="3" id="KW-1185">Reference proteome</keyword>
<dbReference type="Proteomes" id="UP000019434">
    <property type="component" value="Chromosome"/>
</dbReference>
<evidence type="ECO:0000256" key="1">
    <source>
        <dbReference type="SAM" id="Phobius"/>
    </source>
</evidence>
<feature type="transmembrane region" description="Helical" evidence="1">
    <location>
        <begin position="217"/>
        <end position="239"/>
    </location>
</feature>
<dbReference type="EMBL" id="CP007264">
    <property type="protein sequence ID" value="AHL23423.1"/>
    <property type="molecule type" value="Genomic_DNA"/>
</dbReference>
<evidence type="ECO:0000313" key="2">
    <source>
        <dbReference type="EMBL" id="AHL23423.1"/>
    </source>
</evidence>
<feature type="transmembrane region" description="Helical" evidence="1">
    <location>
        <begin position="125"/>
        <end position="158"/>
    </location>
</feature>
<feature type="transmembrane region" description="Helical" evidence="1">
    <location>
        <begin position="246"/>
        <end position="272"/>
    </location>
</feature>
<dbReference type="STRING" id="195522.BD01_1820"/>
<dbReference type="HOGENOM" id="CLU_1014189_0_0_2"/>
<dbReference type="RefSeq" id="WP_042692098.1">
    <property type="nucleotide sequence ID" value="NZ_CP007264.1"/>
</dbReference>
<organism evidence="2 3">
    <name type="scientific">Thermococcus nautili</name>
    <dbReference type="NCBI Taxonomy" id="195522"/>
    <lineage>
        <taxon>Archaea</taxon>
        <taxon>Methanobacteriati</taxon>
        <taxon>Methanobacteriota</taxon>
        <taxon>Thermococci</taxon>
        <taxon>Thermococcales</taxon>
        <taxon>Thermococcaceae</taxon>
        <taxon>Thermococcus</taxon>
    </lineage>
</organism>
<evidence type="ECO:0000313" key="3">
    <source>
        <dbReference type="Proteomes" id="UP000019434"/>
    </source>
</evidence>
<keyword evidence="1" id="KW-1133">Transmembrane helix</keyword>
<gene>
    <name evidence="2" type="ORF">BD01_1820</name>
</gene>
<feature type="transmembrane region" description="Helical" evidence="1">
    <location>
        <begin position="170"/>
        <end position="197"/>
    </location>
</feature>
<feature type="transmembrane region" description="Helical" evidence="1">
    <location>
        <begin position="7"/>
        <end position="31"/>
    </location>
</feature>